<keyword evidence="3" id="KW-1185">Reference proteome</keyword>
<dbReference type="EMBL" id="AMQN01011791">
    <property type="status" value="NOT_ANNOTATED_CDS"/>
    <property type="molecule type" value="Genomic_DNA"/>
</dbReference>
<evidence type="ECO:0000313" key="3">
    <source>
        <dbReference type="Proteomes" id="UP000014760"/>
    </source>
</evidence>
<reference evidence="3" key="1">
    <citation type="submission" date="2012-12" db="EMBL/GenBank/DDBJ databases">
        <authorList>
            <person name="Hellsten U."/>
            <person name="Grimwood J."/>
            <person name="Chapman J.A."/>
            <person name="Shapiro H."/>
            <person name="Aerts A."/>
            <person name="Otillar R.P."/>
            <person name="Terry A.Y."/>
            <person name="Boore J.L."/>
            <person name="Simakov O."/>
            <person name="Marletaz F."/>
            <person name="Cho S.-J."/>
            <person name="Edsinger-Gonzales E."/>
            <person name="Havlak P."/>
            <person name="Kuo D.-H."/>
            <person name="Larsson T."/>
            <person name="Lv J."/>
            <person name="Arendt D."/>
            <person name="Savage R."/>
            <person name="Osoegawa K."/>
            <person name="de Jong P."/>
            <person name="Lindberg D.R."/>
            <person name="Seaver E.C."/>
            <person name="Weisblat D.A."/>
            <person name="Putnam N.H."/>
            <person name="Grigoriev I.V."/>
            <person name="Rokhsar D.S."/>
        </authorList>
    </citation>
    <scope>NUCLEOTIDE SEQUENCE</scope>
    <source>
        <strain evidence="3">I ESC-2004</strain>
    </source>
</reference>
<name>R7TNT1_CAPTE</name>
<reference evidence="2" key="3">
    <citation type="submission" date="2015-06" db="UniProtKB">
        <authorList>
            <consortium name="EnsemblMetazoa"/>
        </authorList>
    </citation>
    <scope>IDENTIFICATION</scope>
</reference>
<dbReference type="HOGENOM" id="CLU_1186025_0_0_1"/>
<dbReference type="EMBL" id="KB309099">
    <property type="protein sequence ID" value="ELT95538.1"/>
    <property type="molecule type" value="Genomic_DNA"/>
</dbReference>
<dbReference type="EMBL" id="AMQN01011792">
    <property type="status" value="NOT_ANNOTATED_CDS"/>
    <property type="molecule type" value="Genomic_DNA"/>
</dbReference>
<reference evidence="1 3" key="2">
    <citation type="journal article" date="2013" name="Nature">
        <title>Insights into bilaterian evolution from three spiralian genomes.</title>
        <authorList>
            <person name="Simakov O."/>
            <person name="Marletaz F."/>
            <person name="Cho S.J."/>
            <person name="Edsinger-Gonzales E."/>
            <person name="Havlak P."/>
            <person name="Hellsten U."/>
            <person name="Kuo D.H."/>
            <person name="Larsson T."/>
            <person name="Lv J."/>
            <person name="Arendt D."/>
            <person name="Savage R."/>
            <person name="Osoegawa K."/>
            <person name="de Jong P."/>
            <person name="Grimwood J."/>
            <person name="Chapman J.A."/>
            <person name="Shapiro H."/>
            <person name="Aerts A."/>
            <person name="Otillar R.P."/>
            <person name="Terry A.Y."/>
            <person name="Boore J.L."/>
            <person name="Grigoriev I.V."/>
            <person name="Lindberg D.R."/>
            <person name="Seaver E.C."/>
            <person name="Weisblat D.A."/>
            <person name="Putnam N.H."/>
            <person name="Rokhsar D.S."/>
        </authorList>
    </citation>
    <scope>NUCLEOTIDE SEQUENCE</scope>
    <source>
        <strain evidence="1 3">I ESC-2004</strain>
    </source>
</reference>
<dbReference type="Proteomes" id="UP000014760">
    <property type="component" value="Unassembled WGS sequence"/>
</dbReference>
<gene>
    <name evidence="1" type="ORF">CAPTEDRAFT_186110</name>
</gene>
<sequence length="234" mass="26055">MVIKAETCVKDNTKVSHGGAAVQCIFVCQQAASQNNTLILTIDQPLWWKAIKIQESAPSFTVLKTMCYNPLKYSVRNPEASKAYVVRGGKQELSALSKDTRTSARAELEVERWADQGKTNDGKAVVFVASCSSSSMRQNDSDVYNIVEYLQDKSLFTKDQSLRNMATGVMATSAVNVDTSREIELTIVHCMDEEPVVAYTFRKKHHTVTLMSKEYEAKLDSQIPGIHADLPRIL</sequence>
<proteinExistence type="predicted"/>
<evidence type="ECO:0000313" key="2">
    <source>
        <dbReference type="EnsemblMetazoa" id="CapteP186110"/>
    </source>
</evidence>
<evidence type="ECO:0000313" key="1">
    <source>
        <dbReference type="EMBL" id="ELT95538.1"/>
    </source>
</evidence>
<organism evidence="1">
    <name type="scientific">Capitella teleta</name>
    <name type="common">Polychaete worm</name>
    <dbReference type="NCBI Taxonomy" id="283909"/>
    <lineage>
        <taxon>Eukaryota</taxon>
        <taxon>Metazoa</taxon>
        <taxon>Spiralia</taxon>
        <taxon>Lophotrochozoa</taxon>
        <taxon>Annelida</taxon>
        <taxon>Polychaeta</taxon>
        <taxon>Sedentaria</taxon>
        <taxon>Scolecida</taxon>
        <taxon>Capitellidae</taxon>
        <taxon>Capitella</taxon>
    </lineage>
</organism>
<accession>R7TNT1</accession>
<dbReference type="EMBL" id="AMQN01011790">
    <property type="status" value="NOT_ANNOTATED_CDS"/>
    <property type="molecule type" value="Genomic_DNA"/>
</dbReference>
<protein>
    <submittedName>
        <fullName evidence="1 2">Uncharacterized protein</fullName>
    </submittedName>
</protein>
<dbReference type="AlphaFoldDB" id="R7TNT1"/>
<dbReference type="EnsemblMetazoa" id="CapteT186110">
    <property type="protein sequence ID" value="CapteP186110"/>
    <property type="gene ID" value="CapteG186110"/>
</dbReference>